<sequence>MSDTTVALDEHAEVIALRNKVSELEEQLAWFKKQIFGQKSEHTQQAEIASNEQLSLFEEQRAQAQAALEAAESITHVKAHDRKKTKKTSEKISLDVECVEKIIDITAEQRKCAAGWKLVKIGKREARTTVEYVPAKLNLDYSPRYLGHEIASGRSESNVWSVANTD</sequence>
<feature type="coiled-coil region" evidence="1">
    <location>
        <begin position="7"/>
        <end position="74"/>
    </location>
</feature>
<organism evidence="3 4">
    <name type="scientific">Lacticaseibacillus mingshuiensis</name>
    <dbReference type="NCBI Taxonomy" id="2799574"/>
    <lineage>
        <taxon>Bacteria</taxon>
        <taxon>Bacillati</taxon>
        <taxon>Bacillota</taxon>
        <taxon>Bacilli</taxon>
        <taxon>Lactobacillales</taxon>
        <taxon>Lactobacillaceae</taxon>
        <taxon>Lacticaseibacillus</taxon>
    </lineage>
</organism>
<keyword evidence="1" id="KW-0175">Coiled coil</keyword>
<proteinExistence type="predicted"/>
<comment type="caution">
    <text evidence="3">The sequence shown here is derived from an EMBL/GenBank/DDBJ whole genome shotgun (WGS) entry which is preliminary data.</text>
</comment>
<evidence type="ECO:0000256" key="1">
    <source>
        <dbReference type="SAM" id="Coils"/>
    </source>
</evidence>
<dbReference type="Pfam" id="PF13007">
    <property type="entry name" value="LZ_Tnp_IS66"/>
    <property type="match status" value="1"/>
</dbReference>
<keyword evidence="4" id="KW-1185">Reference proteome</keyword>
<gene>
    <name evidence="3" type="ORF">ACFQ4P_12695</name>
</gene>
<protein>
    <submittedName>
        <fullName evidence="3">Transposase</fullName>
    </submittedName>
</protein>
<feature type="domain" description="Transposase TnpC homeodomain" evidence="2">
    <location>
        <begin position="23"/>
        <end position="87"/>
    </location>
</feature>
<dbReference type="Proteomes" id="UP001597196">
    <property type="component" value="Unassembled WGS sequence"/>
</dbReference>
<dbReference type="InterPro" id="IPR024463">
    <property type="entry name" value="Transposase_TnpC_homeodom"/>
</dbReference>
<dbReference type="EMBL" id="JBHTOC010000034">
    <property type="protein sequence ID" value="MFD1431062.1"/>
    <property type="molecule type" value="Genomic_DNA"/>
</dbReference>
<dbReference type="RefSeq" id="WP_379888322.1">
    <property type="nucleotide sequence ID" value="NZ_JBHTOC010000034.1"/>
</dbReference>
<evidence type="ECO:0000313" key="4">
    <source>
        <dbReference type="Proteomes" id="UP001597196"/>
    </source>
</evidence>
<reference evidence="4" key="1">
    <citation type="journal article" date="2019" name="Int. J. Syst. Evol. Microbiol.">
        <title>The Global Catalogue of Microorganisms (GCM) 10K type strain sequencing project: providing services to taxonomists for standard genome sequencing and annotation.</title>
        <authorList>
            <consortium name="The Broad Institute Genomics Platform"/>
            <consortium name="The Broad Institute Genome Sequencing Center for Infectious Disease"/>
            <person name="Wu L."/>
            <person name="Ma J."/>
        </authorList>
    </citation>
    <scope>NUCLEOTIDE SEQUENCE [LARGE SCALE GENOMIC DNA]</scope>
    <source>
        <strain evidence="4">CCM 8980</strain>
    </source>
</reference>
<evidence type="ECO:0000259" key="2">
    <source>
        <dbReference type="Pfam" id="PF13007"/>
    </source>
</evidence>
<evidence type="ECO:0000313" key="3">
    <source>
        <dbReference type="EMBL" id="MFD1431062.1"/>
    </source>
</evidence>
<name>A0ABW4CJJ1_9LACO</name>
<accession>A0ABW4CJJ1</accession>